<feature type="transmembrane region" description="Helical" evidence="9">
    <location>
        <begin position="281"/>
        <end position="300"/>
    </location>
</feature>
<feature type="region of interest" description="Disordered" evidence="8">
    <location>
        <begin position="83"/>
        <end position="115"/>
    </location>
</feature>
<feature type="transmembrane region" description="Helical" evidence="9">
    <location>
        <begin position="163"/>
        <end position="185"/>
    </location>
</feature>
<feature type="transmembrane region" description="Helical" evidence="9">
    <location>
        <begin position="358"/>
        <end position="380"/>
    </location>
</feature>
<evidence type="ECO:0000256" key="6">
    <source>
        <dbReference type="ARBA" id="ARBA00022989"/>
    </source>
</evidence>
<evidence type="ECO:0000313" key="13">
    <source>
        <dbReference type="Proteomes" id="UP001374579"/>
    </source>
</evidence>
<dbReference type="FunFam" id="1.20.1740.10:FF:000013">
    <property type="entry name" value="Solute carrier family 12 member"/>
    <property type="match status" value="1"/>
</dbReference>
<dbReference type="PANTHER" id="PTHR11827:SF72">
    <property type="entry name" value="GH08340P"/>
    <property type="match status" value="1"/>
</dbReference>
<accession>A0AAN9AWN3</accession>
<proteinExistence type="inferred from homology"/>
<evidence type="ECO:0000256" key="2">
    <source>
        <dbReference type="ARBA" id="ARBA00010593"/>
    </source>
</evidence>
<reference evidence="12 13" key="1">
    <citation type="submission" date="2024-02" db="EMBL/GenBank/DDBJ databases">
        <title>Chromosome-scale genome assembly of the rough periwinkle Littorina saxatilis.</title>
        <authorList>
            <person name="De Jode A."/>
            <person name="Faria R."/>
            <person name="Formenti G."/>
            <person name="Sims Y."/>
            <person name="Smith T.P."/>
            <person name="Tracey A."/>
            <person name="Wood J.M.D."/>
            <person name="Zagrodzka Z.B."/>
            <person name="Johannesson K."/>
            <person name="Butlin R.K."/>
            <person name="Leder E.H."/>
        </authorList>
    </citation>
    <scope>NUCLEOTIDE SEQUENCE [LARGE SCALE GENOMIC DNA]</scope>
    <source>
        <strain evidence="12">Snail1</strain>
        <tissue evidence="12">Muscle</tissue>
    </source>
</reference>
<evidence type="ECO:0000256" key="3">
    <source>
        <dbReference type="ARBA" id="ARBA00019359"/>
    </source>
</evidence>
<dbReference type="Pfam" id="PF03522">
    <property type="entry name" value="SLC12"/>
    <property type="match status" value="1"/>
</dbReference>
<keyword evidence="13" id="KW-1185">Reference proteome</keyword>
<comment type="caution">
    <text evidence="12">The sequence shown here is derived from an EMBL/GenBank/DDBJ whole genome shotgun (WGS) entry which is preliminary data.</text>
</comment>
<feature type="transmembrane region" description="Helical" evidence="9">
    <location>
        <begin position="514"/>
        <end position="533"/>
    </location>
</feature>
<dbReference type="Pfam" id="PF00324">
    <property type="entry name" value="AA_permease"/>
    <property type="match status" value="1"/>
</dbReference>
<keyword evidence="7 9" id="KW-0472">Membrane</keyword>
<comment type="similarity">
    <text evidence="2">Belongs to the SLC12A transporter family.</text>
</comment>
<dbReference type="GO" id="GO:0006884">
    <property type="term" value="P:cell volume homeostasis"/>
    <property type="evidence" value="ECO:0007669"/>
    <property type="project" value="TreeGrafter"/>
</dbReference>
<dbReference type="GO" id="GO:0015379">
    <property type="term" value="F:potassium:chloride symporter activity"/>
    <property type="evidence" value="ECO:0007669"/>
    <property type="project" value="TreeGrafter"/>
</dbReference>
<dbReference type="InterPro" id="IPR018491">
    <property type="entry name" value="SLC12_C"/>
</dbReference>
<dbReference type="InterPro" id="IPR004842">
    <property type="entry name" value="SLC12A_fam"/>
</dbReference>
<dbReference type="EMBL" id="JBAMIC010000019">
    <property type="protein sequence ID" value="KAK7093834.1"/>
    <property type="molecule type" value="Genomic_DNA"/>
</dbReference>
<evidence type="ECO:0000256" key="9">
    <source>
        <dbReference type="SAM" id="Phobius"/>
    </source>
</evidence>
<feature type="domain" description="SLC12A transporter C-terminal" evidence="11">
    <location>
        <begin position="637"/>
        <end position="723"/>
    </location>
</feature>
<evidence type="ECO:0000256" key="8">
    <source>
        <dbReference type="SAM" id="MobiDB-lite"/>
    </source>
</evidence>
<feature type="compositionally biased region" description="Low complexity" evidence="8">
    <location>
        <begin position="84"/>
        <end position="94"/>
    </location>
</feature>
<evidence type="ECO:0000259" key="11">
    <source>
        <dbReference type="Pfam" id="PF03522"/>
    </source>
</evidence>
<sequence length="990" mass="109684">MGSESRGVFSRPGHREMSNPNERTPLLHSPESESSDNSASRPVSGPWRAKRIVFCLDDSSASNDNRTSQRFMRLPRSLSHASFDTLDGTDAGNTNNGGQGDGGARNDDDGSVDPTIVPSRRTLNTFLGVFCPVALSMYSTLLYLRGGFVVGQAGLLEGLAQLILAYIILELTVLSINAISTNGAVEGGGAYYMISRALGPEFGGSIGFLFYVANILACGLYVAGFVEGVLLNFGEGGSFMKDGEGLPVDSQWWKYLYSTIVLFCCLIICIIGGAMFARTSALILLVVVICTLSVFISVFIKNKTLLISIPTSNSIVYQNASSNVTMYANYTGLSVKTFKENLYEDYTQDYTSNTKLDFATVFAILFSSVTGIMNGANMSGELKDPSKSIPKGTLSAVAFTFCTYVIMTILLAGSCDRFLLQNNYVFLQQINIWPPFVVVGIFAATLSAALGNLIGASRILEALGNDQLFWMLLKPATVTTKSGNPYMAVLISWFLVQLVLLIGSLNAIAPATSVFFLLSYAAVNLACLGLELASAPNFRPTFRYFTWHTCSLGLIGCMIMCFLISAIYTSIALVLMLCLIIVLHIRSLPSTWGSISQALIFHQVRKYLLMLDSRKSHVKYWRPQILLMVANPRQSCQLMDFINDIKKSGLYIIGHVQTGRLDDYPMDPVNELQPKWLKIVDHLKIKAFVELTVANSVPEGFQQLVRIAGLGGMKPNTVCLGFYDSSSPIDTLVKTRPRKRRFFTRGDAESGTYSEVESFFTDLRKEETHRPLSPTEYVMMIRDSLKMHKNVCLCRHFHLLDKRQLLSSSANSFIDVWPINLFQPQMASFFDNTSLFMLQIACILNMVPSWRARTTLRVFLPVNAATDNTVHKEQKLEMFLRQLRIMARIQVVSWDHLQPYLEDPSMAVEGEEDGDKIQEYREVPENFVKALNELIVANSSHTAVSFLYLPNPPADPSSYAKYLSQLESLSSNLQPTVFVHGLHPVTSTTL</sequence>
<protein>
    <recommendedName>
        <fullName evidence="3">Solute carrier family 12 member 9</fullName>
    </recommendedName>
</protein>
<feature type="transmembrane region" description="Helical" evidence="9">
    <location>
        <begin position="486"/>
        <end position="508"/>
    </location>
</feature>
<evidence type="ECO:0000256" key="4">
    <source>
        <dbReference type="ARBA" id="ARBA00022448"/>
    </source>
</evidence>
<name>A0AAN9AWN3_9CAEN</name>
<keyword evidence="5 9" id="KW-0812">Transmembrane</keyword>
<keyword evidence="6 9" id="KW-1133">Transmembrane helix</keyword>
<dbReference type="Gene3D" id="1.20.1740.10">
    <property type="entry name" value="Amino acid/polyamine transporter I"/>
    <property type="match status" value="1"/>
</dbReference>
<comment type="subcellular location">
    <subcellularLocation>
        <location evidence="1">Membrane</location>
        <topology evidence="1">Multi-pass membrane protein</topology>
    </subcellularLocation>
</comment>
<gene>
    <name evidence="12" type="ORF">V1264_007522</name>
</gene>
<dbReference type="AlphaFoldDB" id="A0AAN9AWN3"/>
<feature type="transmembrane region" description="Helical" evidence="9">
    <location>
        <begin position="123"/>
        <end position="143"/>
    </location>
</feature>
<organism evidence="12 13">
    <name type="scientific">Littorina saxatilis</name>
    <dbReference type="NCBI Taxonomy" id="31220"/>
    <lineage>
        <taxon>Eukaryota</taxon>
        <taxon>Metazoa</taxon>
        <taxon>Spiralia</taxon>
        <taxon>Lophotrochozoa</taxon>
        <taxon>Mollusca</taxon>
        <taxon>Gastropoda</taxon>
        <taxon>Caenogastropoda</taxon>
        <taxon>Littorinimorpha</taxon>
        <taxon>Littorinoidea</taxon>
        <taxon>Littorinidae</taxon>
        <taxon>Littorina</taxon>
    </lineage>
</organism>
<evidence type="ECO:0000259" key="10">
    <source>
        <dbReference type="Pfam" id="PF00324"/>
    </source>
</evidence>
<evidence type="ECO:0000256" key="5">
    <source>
        <dbReference type="ARBA" id="ARBA00022692"/>
    </source>
</evidence>
<feature type="region of interest" description="Disordered" evidence="8">
    <location>
        <begin position="1"/>
        <end position="44"/>
    </location>
</feature>
<evidence type="ECO:0000313" key="12">
    <source>
        <dbReference type="EMBL" id="KAK7093834.1"/>
    </source>
</evidence>
<dbReference type="PANTHER" id="PTHR11827">
    <property type="entry name" value="SOLUTE CARRIER FAMILY 12, CATION COTRANSPORTERS"/>
    <property type="match status" value="1"/>
</dbReference>
<dbReference type="Proteomes" id="UP001374579">
    <property type="component" value="Unassembled WGS sequence"/>
</dbReference>
<feature type="transmembrane region" description="Helical" evidence="9">
    <location>
        <begin position="255"/>
        <end position="274"/>
    </location>
</feature>
<feature type="transmembrane region" description="Helical" evidence="9">
    <location>
        <begin position="432"/>
        <end position="454"/>
    </location>
</feature>
<feature type="domain" description="Amino acid permease/ SLC12A" evidence="10">
    <location>
        <begin position="135"/>
        <end position="626"/>
    </location>
</feature>
<dbReference type="GO" id="GO:0055075">
    <property type="term" value="P:potassium ion homeostasis"/>
    <property type="evidence" value="ECO:0007669"/>
    <property type="project" value="TreeGrafter"/>
</dbReference>
<keyword evidence="4" id="KW-0813">Transport</keyword>
<dbReference type="GO" id="GO:0016020">
    <property type="term" value="C:membrane"/>
    <property type="evidence" value="ECO:0007669"/>
    <property type="project" value="UniProtKB-SubCell"/>
</dbReference>
<feature type="transmembrane region" description="Helical" evidence="9">
    <location>
        <begin position="392"/>
        <end position="412"/>
    </location>
</feature>
<evidence type="ECO:0000256" key="7">
    <source>
        <dbReference type="ARBA" id="ARBA00023136"/>
    </source>
</evidence>
<feature type="transmembrane region" description="Helical" evidence="9">
    <location>
        <begin position="554"/>
        <end position="585"/>
    </location>
</feature>
<dbReference type="GO" id="GO:0055064">
    <property type="term" value="P:chloride ion homeostasis"/>
    <property type="evidence" value="ECO:0007669"/>
    <property type="project" value="TreeGrafter"/>
</dbReference>
<dbReference type="InterPro" id="IPR004841">
    <property type="entry name" value="AA-permease/SLC12A_dom"/>
</dbReference>
<feature type="transmembrane region" description="Helical" evidence="9">
    <location>
        <begin position="206"/>
        <end position="226"/>
    </location>
</feature>
<evidence type="ECO:0000256" key="1">
    <source>
        <dbReference type="ARBA" id="ARBA00004141"/>
    </source>
</evidence>